<sequence length="189" mass="20140">MNSGAGRRTGPAPDAEATLLRHHNDSHPLLQDELSRMVTEIHVNSSTSHDTGTRKATTTTSGTHGRARHRHRRSASPGASPTHQAPPSTVANVSAVSSASYTAEAPVAHYGGHRRTVPPCTRAAQPDGQDPYRLYEPTTVRLHRKQPAVDENTPPAAWYGSGSLSSVYSHELEGNSPSTGSQTAPQSTR</sequence>
<dbReference type="EMBL" id="ATMH01012347">
    <property type="protein sequence ID" value="EPY15243.1"/>
    <property type="molecule type" value="Genomic_DNA"/>
</dbReference>
<keyword evidence="3" id="KW-1185">Reference proteome</keyword>
<dbReference type="AlphaFoldDB" id="S9TFX5"/>
<proteinExistence type="predicted"/>
<dbReference type="Proteomes" id="UP000015354">
    <property type="component" value="Unassembled WGS sequence"/>
</dbReference>
<reference evidence="2 3" key="1">
    <citation type="journal article" date="2013" name="PLoS ONE">
        <title>Predicting the Proteins of Angomonas deanei, Strigomonas culicis and Their Respective Endosymbionts Reveals New Aspects of the Trypanosomatidae Family.</title>
        <authorList>
            <person name="Motta M.C."/>
            <person name="Martins A.C."/>
            <person name="de Souza S.S."/>
            <person name="Catta-Preta C.M."/>
            <person name="Silva R."/>
            <person name="Klein C.C."/>
            <person name="de Almeida L.G."/>
            <person name="de Lima Cunha O."/>
            <person name="Ciapina L.P."/>
            <person name="Brocchi M."/>
            <person name="Colabardini A.C."/>
            <person name="de Araujo Lima B."/>
            <person name="Machado C.R."/>
            <person name="de Almeida Soares C.M."/>
            <person name="Probst C.M."/>
            <person name="de Menezes C.B."/>
            <person name="Thompson C.E."/>
            <person name="Bartholomeu D.C."/>
            <person name="Gradia D.F."/>
            <person name="Pavoni D.P."/>
            <person name="Grisard E.C."/>
            <person name="Fantinatti-Garboggini F."/>
            <person name="Marchini F.K."/>
            <person name="Rodrigues-Luiz G.F."/>
            <person name="Wagner G."/>
            <person name="Goldman G.H."/>
            <person name="Fietto J.L."/>
            <person name="Elias M.C."/>
            <person name="Goldman M.H."/>
            <person name="Sagot M.F."/>
            <person name="Pereira M."/>
            <person name="Stoco P.H."/>
            <person name="de Mendonca-Neto R.P."/>
            <person name="Teixeira S.M."/>
            <person name="Maciel T.E."/>
            <person name="de Oliveira Mendes T.A."/>
            <person name="Urmenyi T.P."/>
            <person name="de Souza W."/>
            <person name="Schenkman S."/>
            <person name="de Vasconcelos A.T."/>
        </authorList>
    </citation>
    <scope>NUCLEOTIDE SEQUENCE [LARGE SCALE GENOMIC DNA]</scope>
</reference>
<feature type="compositionally biased region" description="Basic residues" evidence="1">
    <location>
        <begin position="65"/>
        <end position="74"/>
    </location>
</feature>
<evidence type="ECO:0000313" key="3">
    <source>
        <dbReference type="Proteomes" id="UP000015354"/>
    </source>
</evidence>
<organism evidence="2 3">
    <name type="scientific">Strigomonas culicis</name>
    <dbReference type="NCBI Taxonomy" id="28005"/>
    <lineage>
        <taxon>Eukaryota</taxon>
        <taxon>Discoba</taxon>
        <taxon>Euglenozoa</taxon>
        <taxon>Kinetoplastea</taxon>
        <taxon>Metakinetoplastina</taxon>
        <taxon>Trypanosomatida</taxon>
        <taxon>Trypanosomatidae</taxon>
        <taxon>Strigomonadinae</taxon>
        <taxon>Strigomonas</taxon>
    </lineage>
</organism>
<accession>S9TFX5</accession>
<evidence type="ECO:0000256" key="1">
    <source>
        <dbReference type="SAM" id="MobiDB-lite"/>
    </source>
</evidence>
<gene>
    <name evidence="2" type="ORF">STCU_12207</name>
</gene>
<evidence type="ECO:0000313" key="2">
    <source>
        <dbReference type="EMBL" id="EPY15243.1"/>
    </source>
</evidence>
<feature type="compositionally biased region" description="Polar residues" evidence="1">
    <location>
        <begin position="175"/>
        <end position="189"/>
    </location>
</feature>
<feature type="compositionally biased region" description="Low complexity" evidence="1">
    <location>
        <begin position="54"/>
        <end position="64"/>
    </location>
</feature>
<name>S9TFX5_9TRYP</name>
<feature type="region of interest" description="Disordered" evidence="1">
    <location>
        <begin position="1"/>
        <end position="97"/>
    </location>
</feature>
<feature type="compositionally biased region" description="Low complexity" evidence="1">
    <location>
        <begin position="85"/>
        <end position="97"/>
    </location>
</feature>
<comment type="caution">
    <text evidence="2">The sequence shown here is derived from an EMBL/GenBank/DDBJ whole genome shotgun (WGS) entry which is preliminary data.</text>
</comment>
<protein>
    <submittedName>
        <fullName evidence="2">Uncharacterized protein</fullName>
    </submittedName>
</protein>
<feature type="region of interest" description="Disordered" evidence="1">
    <location>
        <begin position="110"/>
        <end position="189"/>
    </location>
</feature>